<dbReference type="GO" id="GO:0003824">
    <property type="term" value="F:catalytic activity"/>
    <property type="evidence" value="ECO:0007669"/>
    <property type="project" value="UniProtKB-KW"/>
</dbReference>
<dbReference type="Gene3D" id="3.40.50.980">
    <property type="match status" value="6"/>
</dbReference>
<dbReference type="Proteomes" id="UP000198620">
    <property type="component" value="Unassembled WGS sequence"/>
</dbReference>
<evidence type="ECO:0000256" key="1">
    <source>
        <dbReference type="ARBA" id="ARBA00001957"/>
    </source>
</evidence>
<keyword evidence="5" id="KW-0677">Repeat</keyword>
<dbReference type="InterPro" id="IPR036736">
    <property type="entry name" value="ACP-like_sf"/>
</dbReference>
<dbReference type="InterPro" id="IPR000873">
    <property type="entry name" value="AMP-dep_synth/lig_dom"/>
</dbReference>
<dbReference type="InterPro" id="IPR006162">
    <property type="entry name" value="Ppantetheine_attach_site"/>
</dbReference>
<dbReference type="InterPro" id="IPR001242">
    <property type="entry name" value="Condensation_dom"/>
</dbReference>
<dbReference type="FunFam" id="3.40.50.980:FF:000001">
    <property type="entry name" value="Non-ribosomal peptide synthetase"/>
    <property type="match status" value="3"/>
</dbReference>
<evidence type="ECO:0000256" key="3">
    <source>
        <dbReference type="ARBA" id="ARBA00022450"/>
    </source>
</evidence>
<dbReference type="Pfam" id="PF00550">
    <property type="entry name" value="PP-binding"/>
    <property type="match status" value="3"/>
</dbReference>
<dbReference type="Pfam" id="PF13193">
    <property type="entry name" value="AMP-binding_C"/>
    <property type="match status" value="3"/>
</dbReference>
<evidence type="ECO:0000259" key="7">
    <source>
        <dbReference type="PROSITE" id="PS50075"/>
    </source>
</evidence>
<dbReference type="FunFam" id="1.10.1200.10:FF:000005">
    <property type="entry name" value="Nonribosomal peptide synthetase 1"/>
    <property type="match status" value="3"/>
</dbReference>
<dbReference type="FunFam" id="3.40.50.12780:FF:000012">
    <property type="entry name" value="Non-ribosomal peptide synthetase"/>
    <property type="match status" value="1"/>
</dbReference>
<dbReference type="FunFam" id="3.30.300.30:FF:000010">
    <property type="entry name" value="Enterobactin synthetase component F"/>
    <property type="match status" value="3"/>
</dbReference>
<comment type="similarity">
    <text evidence="2">Belongs to the ATP-dependent AMP-binding enzyme family.</text>
</comment>
<dbReference type="EMBL" id="FOBH01000022">
    <property type="protein sequence ID" value="SEL65288.1"/>
    <property type="molecule type" value="Genomic_DNA"/>
</dbReference>
<protein>
    <submittedName>
        <fullName evidence="8">Non-ribosomal peptide synthase domain TIGR01720/amino acid adenylation domain-containing protein</fullName>
    </submittedName>
</protein>
<dbReference type="Gene3D" id="3.30.559.10">
    <property type="entry name" value="Chloramphenicol acetyltransferase-like domain"/>
    <property type="match status" value="4"/>
</dbReference>
<dbReference type="Pfam" id="PF00501">
    <property type="entry name" value="AMP-binding"/>
    <property type="match status" value="3"/>
</dbReference>
<dbReference type="SMART" id="SM00823">
    <property type="entry name" value="PKS_PP"/>
    <property type="match status" value="3"/>
</dbReference>
<accession>A0A1H7RYW2</accession>
<evidence type="ECO:0000256" key="6">
    <source>
        <dbReference type="SAM" id="MobiDB-lite"/>
    </source>
</evidence>
<dbReference type="NCBIfam" id="TIGR01733">
    <property type="entry name" value="AA-adenyl-dom"/>
    <property type="match status" value="3"/>
</dbReference>
<comment type="cofactor">
    <cofactor evidence="1">
        <name>pantetheine 4'-phosphate</name>
        <dbReference type="ChEBI" id="CHEBI:47942"/>
    </cofactor>
</comment>
<evidence type="ECO:0000313" key="9">
    <source>
        <dbReference type="Proteomes" id="UP000198620"/>
    </source>
</evidence>
<evidence type="ECO:0000256" key="2">
    <source>
        <dbReference type="ARBA" id="ARBA00006432"/>
    </source>
</evidence>
<dbReference type="InterPro" id="IPR029058">
    <property type="entry name" value="AB_hydrolase_fold"/>
</dbReference>
<dbReference type="PANTHER" id="PTHR45527:SF14">
    <property type="entry name" value="PLIPASTATIN SYNTHASE SUBUNIT B"/>
    <property type="match status" value="1"/>
</dbReference>
<dbReference type="SUPFAM" id="SSF56801">
    <property type="entry name" value="Acetyl-CoA synthetase-like"/>
    <property type="match status" value="3"/>
</dbReference>
<feature type="domain" description="Carrier" evidence="7">
    <location>
        <begin position="652"/>
        <end position="727"/>
    </location>
</feature>
<organism evidence="8 9">
    <name type="scientific">Nitrosovibrio tenuis</name>
    <dbReference type="NCBI Taxonomy" id="1233"/>
    <lineage>
        <taxon>Bacteria</taxon>
        <taxon>Pseudomonadati</taxon>
        <taxon>Pseudomonadota</taxon>
        <taxon>Betaproteobacteria</taxon>
        <taxon>Nitrosomonadales</taxon>
        <taxon>Nitrosomonadaceae</taxon>
        <taxon>Nitrosovibrio</taxon>
    </lineage>
</organism>
<reference evidence="8 9" key="1">
    <citation type="submission" date="2016-10" db="EMBL/GenBank/DDBJ databases">
        <authorList>
            <person name="de Groot N.N."/>
        </authorList>
    </citation>
    <scope>NUCLEOTIDE SEQUENCE [LARGE SCALE GENOMIC DNA]</scope>
    <source>
        <strain evidence="8 9">Nv1</strain>
    </source>
</reference>
<dbReference type="InterPro" id="IPR023213">
    <property type="entry name" value="CAT-like_dom_sf"/>
</dbReference>
<evidence type="ECO:0000256" key="5">
    <source>
        <dbReference type="ARBA" id="ARBA00022737"/>
    </source>
</evidence>
<dbReference type="PANTHER" id="PTHR45527">
    <property type="entry name" value="NONRIBOSOMAL PEPTIDE SYNTHETASE"/>
    <property type="match status" value="1"/>
</dbReference>
<keyword evidence="3" id="KW-0596">Phosphopantetheine</keyword>
<sequence length="3461" mass="382283">YAHQDLPFEMLVARLAPERHLSQAPLFQVMFALQNVPSQDQEEEGKEASTSADQNRNDQNGPATAKFDLLLSLVDDGRHVSGYFEYSTDLFEAETISRMVRHFETLLAGAASDPERHFTGLSLLTGTEREQLLVEWSGTRVEYPRDACIHELFEEQAKTHADALALVLGEHHLTYGELNMRANQLAHRLRRLGVGPDIVVGVCLERSSDLIAALLGILKAGGAYLPLDPASPRTRLSVMINDAEIPVLLTRSRFLDVLPGLDEEAIRLVCIDDEREEIARESADDPVSTAAAHNLAYVCYTSGSTGVPKGVAVTQRAVVRLVKGADYATFVPDDVFLQFAPIAFDASTFEIWGCLLNGAQLVIMPAAAPSLEELADVIQHNRVSTLWLTSGLFSQMVDAHCERLDTVRQLITGGDVLSPVHVRRMREQHPHCVLINAYGPTENTTFTTCYPVPPAEKIHSPIPIGRPIANTEIYVLDDRLQPVPIGVPGELYIGGDGLARGYLNQPALTAERFIPHPFHSGERLYRTGDWVRYLPDANLEFLGRRDQQVKVRGFRIELGEVEAALRGYPDVHEAVATVREDIPGDKRLVAYVVTDKPPPVSEWRHFLQARLPDYMVPSAFVALAALPLTANGKVDRSALPIPVVVRETEAVAPRTEDEQRLANIFAEVLHLPQVGIHDNFFELGGHSLLATQAASRIHDIMHAMVPLHVFFEAPTVAELALRLGPRSASQPIPRRKGKGPCPLSFAQQRLWFLDQLSPQSAAYTLCTTLSFREPLDAVALERSLAEIVRRHEILRTTFDTIDGQGVQIIAPPSSPALTITDLRHAPAGEDHKINNETNDTLINGTTDEIANEMANKIIQADAGTPFDVARGPLLRATLLRLSDADQILVLTMHHIVADGWSIGILKGELRALLAAFSDGQTSPLPELPIQYADFACWQRNVLQGERLNGLFAYWQKQLEEAPAQLVLPSDRPRPAAQSFRGASLSTPLPGGLAAELRALSQQHGNTLFMTLLAAFGVLLSRYSGQTDLVIGTPIANRTRSELEGLIGFFVNTLALRLDLSGDPSFTALLERVRTVATEAYAHQDLPFEMLVAKLAPERHLSQAPLFQVMFALENLPQEPFLQQTLPSTGSIDPGRIVEARGAAKFDLTLAIAEFDDGITATFEYATDLFDSMTIRRMVGHFLVLLQNVVANAEQHLSELPMLSSVERQQLLVEWNATAAAFPRDCCIHTLFEIQAARTPDAVAFEAGDERLTYAQLNRQADCLAAHLRGVAAQDAQRIEADTPVGLLTDRGIGMAVGALGILKSGAAYVPIDSTFPKERIAFILADTAAPAVVTHEAFRERLAGYNGCVIAIDSGNLGEDKKEEENNGIPVGANVGPEDLAYIVYTSGSTGVPKGVMVPHRALVNHATAVSACYNLCATDRVLQLASPAFDVATEEIFPSWLCGATVVVWPETGPPGFSDLLDFVESRHLSVLNLPATYWHGWVEELSNLRIPSSLRLVIVGSEPMIPARLAEWRRQTDGRIALINAYGPSEATITATVCKLAPLTIPTTPANGIVLAAGSMSPVNPTSDTSILSVPIGRPIANTEIYVLDDRLQPVPIGVPGELYIGGDGLARGYLNQPALTAERFIPHPFHSGERLYRTGDWVRYLPDANLEFLGRRDQQVKVRGFRIELGEVEAALRGYPDVHEAVATVREDIPGDKRLVAYVVTDKPPPVSEWRHFLQARLPDYMVPSAFVALAALPLTANGKVDRSALPIPVVVRETEAVAPRTEDEQRLANIFAEVLHLPQVGIHDNFFELGGDSILAIQIVARARAQGLRFTPRQLFEQPTIAGLLAVADAAIIAAEQGTVTGTARLTPIQHWFFEQNLIDPQHYNQTVLLPVSPDIGDDRWVRVFTRLLDHHDALRLRFFRTDDGWMQTLSDPGGEIPFARVDVSGVEPSQRAAVIARRSAQAQASLDLARGPLLRAVLFDLGPEENARLLIVIHHLAIDGVSWRVLLEDLDTARAQSDELDRPASLPPKTTAFISWAEKLAAYANLENSARPENSANSANSAILREEAQYWLDALPSQAPPLPTDLNAPPEANTAGSSRTVVVSLSAEETAHLLRDITRTHQARIDETLLAALALAFARWTGVGMLLVDVEGHGREALFDDVDLSRTVGWFTTIFPLALDVSDCIDPATPDVALRHVKERLRAIPRRGIGYGLLRYISKGETAELLRALPQPQISFNYLGQFEYSADPAAGETDLRGPAFSERSRRHYLIDVNGGVFAGKLNVSWIYSEAVHHRATIESLASTFIDELRRVIAHCLSFKAERLTPSDFPLAKLNQAQLDELLRDNPDLEDIYPLSPMQEGMLFHTLLDPDSGAYVEQLHHSFASSVDIEAFEESWRRVVARHPVLRTTFHWQGLDAPVQVVHREVRLDCARDDWHELPEMDREMDGEKRRREGRRKSRGIDRRLDDYLDADRRRGFELSKAPPMRIALIRTGDNQFEFIWSHHHALLDGWSVPILFSELGNFYDAIRRGGRYEPQLPHPYREYIAWLQEQDEDAAQAYWKQVLYGFSAATPLAVDRPHKGAEGHGESHILLSARATAALESFARANQITLSTMVQAAWALLLSRYSGETDIVFGIIVAGRPAALPGVESMLGLFINALPLRIALGETDILTDWLQKLQSRQLADREYGYSSLAEIQRLSDIPAGLPLFESLLVFQNYPQRELPVKERRSRAPSSTRSIERTSYPLTAIAAPGEQFLLRLLYDRARFDDATIMRMLDHWRTLLETMTLYPAEPQVKLAGLSLLTAAELQQFADWNHNQTEYARDRSIHELFLEQAARTPDAIAVACNNTRLTYREINERADLLARHLYRLGLGPDTPVALCIERSPEMVIGILGILIAGGACVPLDPAYPDERLTFMLRDSGASLLLTRRGLLERLPAQHALCVDEPLAPLSDDAPDMSLGPRKLSDPQSLAYIIYTSGSTGKPKGVAMPQRTLVNLISWQHRELGPGGTTLQFAPLSFDVSFQEIFSTLCAGKMLVLVPEALRRDPAGLWRFIRLQKLQRLYLPFVALQQLAEAASGMQPLPTTLRQIITAGEQLQVTPPIRNLFRGLPGCQLHNHYGPSETHVVTAFTLPGSPEDWPLLPPIGRPIANTSIHLLDSGLRPVPIGVPGEMYIGGDNLARGYLNRPELTAEKFVAGPGYPEVRLYRTSDLARYLPDGNIEFLGRLDHQVKVRGFRVEPGEVEAVLATHSAVREAAVVARQDEPGDRRLVAYVVPRTETRPTAGELRQYLQERLPEYMVPAAFVSLDRLPITPSGKTDRRALPAPDRARPDLGRAPILARTEHEARIARIWAEVLGLDTVGIEDNFFELGGHSLLATRVISRIRDAFGMEVPLRSLFELKTVAGLARKIDEVRHKTDHQAGIGIIGTPDPAIRAGLRLDPCPLSFAQQRLWFFEQLHPGSAVYHLSTVLTFDGS</sequence>
<evidence type="ECO:0000313" key="8">
    <source>
        <dbReference type="EMBL" id="SEL65288.1"/>
    </source>
</evidence>
<gene>
    <name evidence="8" type="ORF">SAMN05216387_1221</name>
</gene>
<dbReference type="CDD" id="cd05930">
    <property type="entry name" value="A_NRPS"/>
    <property type="match status" value="1"/>
</dbReference>
<keyword evidence="9" id="KW-1185">Reference proteome</keyword>
<keyword evidence="4" id="KW-0597">Phosphoprotein</keyword>
<dbReference type="Gene3D" id="1.10.1200.10">
    <property type="entry name" value="ACP-like"/>
    <property type="match status" value="2"/>
</dbReference>
<dbReference type="CDD" id="cd12117">
    <property type="entry name" value="A_NRPS_Srf_like"/>
    <property type="match status" value="1"/>
</dbReference>
<dbReference type="FunFam" id="2.30.38.10:FF:000001">
    <property type="entry name" value="Non-ribosomal peptide synthetase PvdI"/>
    <property type="match status" value="2"/>
</dbReference>
<dbReference type="Gene3D" id="3.30.300.30">
    <property type="match status" value="3"/>
</dbReference>
<dbReference type="SUPFAM" id="SSF47336">
    <property type="entry name" value="ACP-like"/>
    <property type="match status" value="3"/>
</dbReference>
<dbReference type="InterPro" id="IPR020845">
    <property type="entry name" value="AMP-binding_CS"/>
</dbReference>
<dbReference type="GO" id="GO:0005829">
    <property type="term" value="C:cytosol"/>
    <property type="evidence" value="ECO:0007669"/>
    <property type="project" value="TreeGrafter"/>
</dbReference>
<dbReference type="InterPro" id="IPR020806">
    <property type="entry name" value="PKS_PP-bd"/>
</dbReference>
<dbReference type="InterPro" id="IPR010071">
    <property type="entry name" value="AA_adenyl_dom"/>
</dbReference>
<dbReference type="InterPro" id="IPR010060">
    <property type="entry name" value="NRPS_synth"/>
</dbReference>
<dbReference type="CDD" id="cd19534">
    <property type="entry name" value="E_NRPS"/>
    <property type="match status" value="1"/>
</dbReference>
<dbReference type="InterPro" id="IPR045851">
    <property type="entry name" value="AMP-bd_C_sf"/>
</dbReference>
<evidence type="ECO:0000256" key="4">
    <source>
        <dbReference type="ARBA" id="ARBA00022553"/>
    </source>
</evidence>
<dbReference type="CDD" id="cd19543">
    <property type="entry name" value="DCL_NRPS"/>
    <property type="match status" value="1"/>
</dbReference>
<dbReference type="PROSITE" id="PS00012">
    <property type="entry name" value="PHOSPHOPANTETHEINE"/>
    <property type="match status" value="3"/>
</dbReference>
<dbReference type="PROSITE" id="PS00455">
    <property type="entry name" value="AMP_BINDING"/>
    <property type="match status" value="3"/>
</dbReference>
<dbReference type="InterPro" id="IPR009081">
    <property type="entry name" value="PP-bd_ACP"/>
</dbReference>
<proteinExistence type="inferred from homology"/>
<dbReference type="InterPro" id="IPR025110">
    <property type="entry name" value="AMP-bd_C"/>
</dbReference>
<feature type="domain" description="Carrier" evidence="7">
    <location>
        <begin position="3325"/>
        <end position="3400"/>
    </location>
</feature>
<feature type="region of interest" description="Disordered" evidence="6">
    <location>
        <begin position="38"/>
        <end position="61"/>
    </location>
</feature>
<dbReference type="GO" id="GO:0044550">
    <property type="term" value="P:secondary metabolite biosynthetic process"/>
    <property type="evidence" value="ECO:0007669"/>
    <property type="project" value="UniProtKB-ARBA"/>
</dbReference>
<feature type="domain" description="Carrier" evidence="7">
    <location>
        <begin position="1766"/>
        <end position="1840"/>
    </location>
</feature>
<feature type="non-terminal residue" evidence="8">
    <location>
        <position position="3461"/>
    </location>
</feature>
<dbReference type="Gene3D" id="2.30.38.10">
    <property type="entry name" value="Luciferase, Domain 3"/>
    <property type="match status" value="3"/>
</dbReference>
<dbReference type="Gene3D" id="3.30.559.30">
    <property type="entry name" value="Nonribosomal peptide synthetase, condensation domain"/>
    <property type="match status" value="4"/>
</dbReference>
<dbReference type="NCBIfam" id="NF003417">
    <property type="entry name" value="PRK04813.1"/>
    <property type="match status" value="3"/>
</dbReference>
<dbReference type="Gene3D" id="3.40.50.1820">
    <property type="entry name" value="alpha/beta hydrolase"/>
    <property type="match status" value="1"/>
</dbReference>
<dbReference type="NCBIfam" id="TIGR01720">
    <property type="entry name" value="NRPS-para261"/>
    <property type="match status" value="1"/>
</dbReference>
<dbReference type="GO" id="GO:0031177">
    <property type="term" value="F:phosphopantetheine binding"/>
    <property type="evidence" value="ECO:0007669"/>
    <property type="project" value="InterPro"/>
</dbReference>
<dbReference type="STRING" id="1233.SAMN05216387_1221"/>
<dbReference type="SUPFAM" id="SSF52777">
    <property type="entry name" value="CoA-dependent acyltransferases"/>
    <property type="match status" value="7"/>
</dbReference>
<name>A0A1H7RYW2_9PROT</name>
<feature type="compositionally biased region" description="Polar residues" evidence="6">
    <location>
        <begin position="48"/>
        <end position="61"/>
    </location>
</feature>
<dbReference type="CDD" id="cd19531">
    <property type="entry name" value="LCL_NRPS-like"/>
    <property type="match status" value="1"/>
</dbReference>
<dbReference type="Pfam" id="PF00668">
    <property type="entry name" value="Condensation"/>
    <property type="match status" value="4"/>
</dbReference>
<feature type="non-terminal residue" evidence="8">
    <location>
        <position position="1"/>
    </location>
</feature>
<dbReference type="PROSITE" id="PS50075">
    <property type="entry name" value="CARRIER"/>
    <property type="match status" value="3"/>
</dbReference>
<dbReference type="CDD" id="cd17651">
    <property type="entry name" value="A_NRPS_VisG_like"/>
    <property type="match status" value="1"/>
</dbReference>
<dbReference type="GO" id="GO:0043041">
    <property type="term" value="P:amino acid activation for nonribosomal peptide biosynthetic process"/>
    <property type="evidence" value="ECO:0007669"/>
    <property type="project" value="TreeGrafter"/>
</dbReference>